<dbReference type="AlphaFoldDB" id="A0AA96F565"/>
<feature type="compositionally biased region" description="Low complexity" evidence="2">
    <location>
        <begin position="22"/>
        <end position="40"/>
    </location>
</feature>
<dbReference type="EMBL" id="CP134879">
    <property type="protein sequence ID" value="WNM23318.1"/>
    <property type="molecule type" value="Genomic_DNA"/>
</dbReference>
<keyword evidence="5" id="KW-1185">Reference proteome</keyword>
<organism evidence="4 5">
    <name type="scientific">Demequina capsici</name>
    <dbReference type="NCBI Taxonomy" id="3075620"/>
    <lineage>
        <taxon>Bacteria</taxon>
        <taxon>Bacillati</taxon>
        <taxon>Actinomycetota</taxon>
        <taxon>Actinomycetes</taxon>
        <taxon>Micrococcales</taxon>
        <taxon>Demequinaceae</taxon>
        <taxon>Demequina</taxon>
    </lineage>
</organism>
<keyword evidence="1" id="KW-0175">Coiled coil</keyword>
<protein>
    <submittedName>
        <fullName evidence="4">Uncharacterized protein</fullName>
    </submittedName>
</protein>
<dbReference type="RefSeq" id="WP_313496137.1">
    <property type="nucleotide sequence ID" value="NZ_CP134879.1"/>
</dbReference>
<keyword evidence="3" id="KW-0472">Membrane</keyword>
<feature type="coiled-coil region" evidence="1">
    <location>
        <begin position="117"/>
        <end position="151"/>
    </location>
</feature>
<feature type="transmembrane region" description="Helical" evidence="3">
    <location>
        <begin position="71"/>
        <end position="92"/>
    </location>
</feature>
<feature type="region of interest" description="Disordered" evidence="2">
    <location>
        <begin position="22"/>
        <end position="63"/>
    </location>
</feature>
<reference evidence="4 5" key="1">
    <citation type="submission" date="2023-09" db="EMBL/GenBank/DDBJ databases">
        <title>Demequina sp. a novel bacteria isolated from Capsicum annuum.</title>
        <authorList>
            <person name="Humaira Z."/>
            <person name="Lee J."/>
            <person name="Cho D."/>
        </authorList>
    </citation>
    <scope>NUCLEOTIDE SEQUENCE [LARGE SCALE GENOMIC DNA]</scope>
    <source>
        <strain evidence="4 5">OYTSA14</strain>
    </source>
</reference>
<keyword evidence="3" id="KW-0812">Transmembrane</keyword>
<evidence type="ECO:0000313" key="5">
    <source>
        <dbReference type="Proteomes" id="UP001304125"/>
    </source>
</evidence>
<sequence>MTPAPIEPADGDVLAAPTSAAATSAEAASAETAAGTVAADADADGSLALQPAHGDDEGDQPVPRVKERQRWIALASLLAVSVIALIAVILYLSDVVSQWEDRADELTTVNYELGAELSDAQDTVAAQTDQIDRLTAQLSTAKDRITELANETANFDDDRAYTAQQIEMLSGYASTGASVANALTRCLEAEDQLVVYLESPDQYDAAEVAAYQQSVTELCTAAKDSNTEFQKLLNG</sequence>
<evidence type="ECO:0000313" key="4">
    <source>
        <dbReference type="EMBL" id="WNM23318.1"/>
    </source>
</evidence>
<evidence type="ECO:0000256" key="2">
    <source>
        <dbReference type="SAM" id="MobiDB-lite"/>
    </source>
</evidence>
<gene>
    <name evidence="4" type="ORF">RN606_08050</name>
</gene>
<evidence type="ECO:0000256" key="1">
    <source>
        <dbReference type="SAM" id="Coils"/>
    </source>
</evidence>
<proteinExistence type="predicted"/>
<keyword evidence="3" id="KW-1133">Transmembrane helix</keyword>
<name>A0AA96F565_9MICO</name>
<evidence type="ECO:0000256" key="3">
    <source>
        <dbReference type="SAM" id="Phobius"/>
    </source>
</evidence>
<accession>A0AA96F565</accession>
<dbReference type="Proteomes" id="UP001304125">
    <property type="component" value="Chromosome"/>
</dbReference>